<dbReference type="CDD" id="cd02440">
    <property type="entry name" value="AdoMet_MTases"/>
    <property type="match status" value="1"/>
</dbReference>
<reference evidence="3" key="1">
    <citation type="submission" date="2015-05" db="EMBL/GenBank/DDBJ databases">
        <title>Metabolic and evolutionary origin of actin-binding polyketides from diverse organisms.</title>
        <authorList>
            <person name="Ueoka R."/>
            <person name="Uria A.R."/>
            <person name="Reiter S."/>
            <person name="Mori T."/>
            <person name="Karbaum P."/>
            <person name="Peters E.E."/>
            <person name="Helfrich E.J.N."/>
            <person name="Morinaka B.I."/>
            <person name="Gugger M."/>
            <person name="Takeyama H."/>
            <person name="Matsunaga S."/>
            <person name="Piel J."/>
        </authorList>
    </citation>
    <scope>NUCLEOTIDE SEQUENCE</scope>
</reference>
<keyword evidence="1 3" id="KW-0808">Transferase</keyword>
<dbReference type="Gene3D" id="3.40.50.150">
    <property type="entry name" value="Vaccinia Virus protein VP39"/>
    <property type="match status" value="1"/>
</dbReference>
<dbReference type="EMBL" id="CZCS02000236">
    <property type="protein sequence ID" value="VXD25118.1"/>
    <property type="molecule type" value="Genomic_DNA"/>
</dbReference>
<keyword evidence="4" id="KW-0489">Methyltransferase</keyword>
<dbReference type="Proteomes" id="UP000182190">
    <property type="component" value="Unassembled WGS sequence"/>
</dbReference>
<dbReference type="GO" id="GO:0032259">
    <property type="term" value="P:methylation"/>
    <property type="evidence" value="ECO:0007669"/>
    <property type="project" value="UniProtKB-KW"/>
</dbReference>
<evidence type="ECO:0000256" key="1">
    <source>
        <dbReference type="ARBA" id="ARBA00022679"/>
    </source>
</evidence>
<name>A0A0K0PD92_9CYAN</name>
<evidence type="ECO:0000259" key="2">
    <source>
        <dbReference type="Pfam" id="PF08241"/>
    </source>
</evidence>
<dbReference type="EMBL" id="KR857272">
    <property type="protein sequence ID" value="AKQ22668.1"/>
    <property type="molecule type" value="Genomic_DNA"/>
</dbReference>
<feature type="domain" description="Methyltransferase type 11" evidence="2">
    <location>
        <begin position="98"/>
        <end position="196"/>
    </location>
</feature>
<dbReference type="EC" id="2.1.1.-" evidence="4"/>
<evidence type="ECO:0000313" key="5">
    <source>
        <dbReference type="Proteomes" id="UP000182190"/>
    </source>
</evidence>
<dbReference type="PANTHER" id="PTHR44068:SF11">
    <property type="entry name" value="GERANYL DIPHOSPHATE 2-C-METHYLTRANSFERASE"/>
    <property type="match status" value="1"/>
</dbReference>
<dbReference type="RefSeq" id="WP_083622333.1">
    <property type="nucleotide sequence ID" value="NZ_LR735021.1"/>
</dbReference>
<protein>
    <submittedName>
        <fullName evidence="4">Methyltransferase</fullName>
        <ecNumber evidence="4">2.1.1.-</ecNumber>
    </submittedName>
    <submittedName>
        <fullName evidence="3">Putative methlytransferase</fullName>
    </submittedName>
</protein>
<proteinExistence type="predicted"/>
<dbReference type="InterPro" id="IPR029063">
    <property type="entry name" value="SAM-dependent_MTases_sf"/>
</dbReference>
<sequence length="330" mass="37972">MEKISKISLRDEWRNRWITIREFILYPVKEIMYLRGKIDVTDNYTYAAQEDFNLHDPNIPRWLNFGYWKEETTYNRACAALARKLGEIAKLSAGDQVLDVGFGFAEQDLLWVRENNVDSIIGLNLTELQVEIAQERVAKAGLSERIHLQVGSATKIPFEENYFDKVTALECAFYFNTREDFFAEAFRVLQPGGVLAVADCLPSVGRKIDFWLRVNSKKMFIPIANLYDRNAYVEKLKSCGFVNIQAISISEYVWSAWVYYFAQVGIKVSDHNVGRGISNHDEIVIDLQKNNPGIEDWLKNWGWFMGFDDYVLFSAEKPPEVDKGASKAAE</sequence>
<dbReference type="PANTHER" id="PTHR44068">
    <property type="entry name" value="ZGC:194242"/>
    <property type="match status" value="1"/>
</dbReference>
<dbReference type="SUPFAM" id="SSF53335">
    <property type="entry name" value="S-adenosyl-L-methionine-dependent methyltransferases"/>
    <property type="match status" value="1"/>
</dbReference>
<dbReference type="OrthoDB" id="9769602at2"/>
<reference evidence="4 5" key="2">
    <citation type="submission" date="2019-10" db="EMBL/GenBank/DDBJ databases">
        <authorList>
            <consortium name="Genoscope - CEA"/>
            <person name="William W."/>
        </authorList>
    </citation>
    <scope>NUCLEOTIDE SEQUENCE [LARGE SCALE GENOMIC DNA]</scope>
    <source>
        <strain evidence="4">BBR_PRJEB10994</strain>
    </source>
</reference>
<dbReference type="GO" id="GO:0008757">
    <property type="term" value="F:S-adenosylmethionine-dependent methyltransferase activity"/>
    <property type="evidence" value="ECO:0007669"/>
    <property type="project" value="InterPro"/>
</dbReference>
<dbReference type="InterPro" id="IPR013216">
    <property type="entry name" value="Methyltransf_11"/>
</dbReference>
<organism evidence="3">
    <name type="scientific">Planktothrix paucivesiculata PCC 9631</name>
    <dbReference type="NCBI Taxonomy" id="671071"/>
    <lineage>
        <taxon>Bacteria</taxon>
        <taxon>Bacillati</taxon>
        <taxon>Cyanobacteriota</taxon>
        <taxon>Cyanophyceae</taxon>
        <taxon>Oscillatoriophycideae</taxon>
        <taxon>Oscillatoriales</taxon>
        <taxon>Microcoleaceae</taxon>
        <taxon>Planktothrix</taxon>
    </lineage>
</organism>
<evidence type="ECO:0000313" key="3">
    <source>
        <dbReference type="EMBL" id="AKQ22668.1"/>
    </source>
</evidence>
<dbReference type="InterPro" id="IPR050447">
    <property type="entry name" value="Erg6_SMT_methyltransf"/>
</dbReference>
<evidence type="ECO:0000313" key="4">
    <source>
        <dbReference type="EMBL" id="VXD25118.1"/>
    </source>
</evidence>
<accession>A0A0K0PD92</accession>
<gene>
    <name evidence="4" type="ORF">PL9631_910017</name>
</gene>
<keyword evidence="5" id="KW-1185">Reference proteome</keyword>
<dbReference type="AlphaFoldDB" id="A0A0K0PD92"/>
<dbReference type="Pfam" id="PF08241">
    <property type="entry name" value="Methyltransf_11"/>
    <property type="match status" value="1"/>
</dbReference>